<dbReference type="PANTHER" id="PTHR37686:SF1">
    <property type="entry name" value="LD36006P"/>
    <property type="match status" value="1"/>
</dbReference>
<feature type="compositionally biased region" description="Low complexity" evidence="1">
    <location>
        <begin position="538"/>
        <end position="549"/>
    </location>
</feature>
<dbReference type="EMBL" id="SUNJ01007716">
    <property type="protein sequence ID" value="TPP61782.1"/>
    <property type="molecule type" value="Genomic_DNA"/>
</dbReference>
<reference evidence="3 4" key="1">
    <citation type="submission" date="2019-04" db="EMBL/GenBank/DDBJ databases">
        <title>Annotation for the trematode Fasciola gigantica.</title>
        <authorList>
            <person name="Choi Y.-J."/>
        </authorList>
    </citation>
    <scope>NUCLEOTIDE SEQUENCE [LARGE SCALE GENOMIC DNA]</scope>
    <source>
        <strain evidence="3">Uganda_cow_1</strain>
    </source>
</reference>
<dbReference type="AlphaFoldDB" id="A0A504YJ53"/>
<dbReference type="Proteomes" id="UP000316759">
    <property type="component" value="Unassembled WGS sequence"/>
</dbReference>
<feature type="transmembrane region" description="Helical" evidence="2">
    <location>
        <begin position="641"/>
        <end position="664"/>
    </location>
</feature>
<comment type="caution">
    <text evidence="3">The sequence shown here is derived from an EMBL/GenBank/DDBJ whole genome shotgun (WGS) entry which is preliminary data.</text>
</comment>
<protein>
    <submittedName>
        <fullName evidence="3">Solute carrier family 13 (Sodium-dependent dicarboxylate transporter) member 2/3/5</fullName>
    </submittedName>
</protein>
<keyword evidence="4" id="KW-1185">Reference proteome</keyword>
<feature type="transmembrane region" description="Helical" evidence="2">
    <location>
        <begin position="743"/>
        <end position="763"/>
    </location>
</feature>
<keyword evidence="2" id="KW-0472">Membrane</keyword>
<gene>
    <name evidence="3" type="ORF">FGIG_10358</name>
</gene>
<dbReference type="OrthoDB" id="10003277at2759"/>
<feature type="transmembrane region" description="Helical" evidence="2">
    <location>
        <begin position="775"/>
        <end position="800"/>
    </location>
</feature>
<keyword evidence="2" id="KW-1133">Transmembrane helix</keyword>
<dbReference type="PANTHER" id="PTHR37686">
    <property type="entry name" value="LD36006P"/>
    <property type="match status" value="1"/>
</dbReference>
<dbReference type="InterPro" id="IPR057435">
    <property type="entry name" value="Lips"/>
</dbReference>
<feature type="transmembrane region" description="Helical" evidence="2">
    <location>
        <begin position="835"/>
        <end position="855"/>
    </location>
</feature>
<proteinExistence type="predicted"/>
<dbReference type="Pfam" id="PF25228">
    <property type="entry name" value="Lips"/>
    <property type="match status" value="1"/>
</dbReference>
<keyword evidence="2" id="KW-0812">Transmembrane</keyword>
<feature type="region of interest" description="Disordered" evidence="1">
    <location>
        <begin position="538"/>
        <end position="571"/>
    </location>
</feature>
<dbReference type="STRING" id="46835.A0A504YJ53"/>
<evidence type="ECO:0000313" key="4">
    <source>
        <dbReference type="Proteomes" id="UP000316759"/>
    </source>
</evidence>
<accession>A0A504YJ53</accession>
<name>A0A504YJ53_FASGI</name>
<evidence type="ECO:0000256" key="1">
    <source>
        <dbReference type="SAM" id="MobiDB-lite"/>
    </source>
</evidence>
<evidence type="ECO:0000256" key="2">
    <source>
        <dbReference type="SAM" id="Phobius"/>
    </source>
</evidence>
<evidence type="ECO:0000313" key="3">
    <source>
        <dbReference type="EMBL" id="TPP61782.1"/>
    </source>
</evidence>
<feature type="transmembrane region" description="Helical" evidence="2">
    <location>
        <begin position="812"/>
        <end position="829"/>
    </location>
</feature>
<sequence>MQQGCCIPEPPRAPLISGALESNVSEEFSEAINILRSVSCAIHSNSVKQATNQHLFQWQEFPVELPSSILDVSVSMPEQVKLCEILQHVPLANIFTAPEFDECELLSKDSHGNSKPLNRHQLIQLRRTAQFDVDSMNFIGEVHTWKISPFFLKGTDHIRKTLLEDLQMALAELVIRAHDRMVSKRFSIAGALRAGYRDCFVRIIDLLFGWPCVNHGDVDRKLMEERLRFLTCELSVKSNQRKRVMDFWDMYEQFMTLPRDTPIEQLETRHPPYRFVTPARIPIDLRLHNSVLLDRCLAIIHELRQPALSGWFQDFKEQAISRFRDEGKSIPEIKRLVRQEALREYASRLFDAMRKNGALRTISQGIAEPLIQQATFSLILAEAKDSFMHAWLAHQEAAEHQLRRKHPVLYHIEEWRSRQLTRIQRQYFETHKFDVHEFVLSKCASGGLEQHAFFVSRDLLFLRDRERLLREQLEKSSSFPDTQFIFSVPAQLLRHWRVYRKHVSYTTTYELTDTILLSRRPSSNDPILPMKRSIKRITTSGAGTNSSSARDPSFSISYPRKPPTTDRELGPQDFEVHTTNGPDRAYPPTDIPLVDLQHLDEAHLITQPLVDDEGSVSERVHQPEYVVQSSLIYKASTRYFMWRWLVFFVCTYSWFLRVGQLLFITIPFRSALSLTALFKPSPIYLKLEIDQDTGYLFYNKTFYQDTVLSRIRRLWSDIRASRTAFDATPSKGMLDKAAARPLHWIWSYVFRGFLASVLLLIFWPPVCLVVSTLSLLAGLTLPVVVPFVSLTLHLLGLLFWDAYKPASRGNRLFPVFEVFFVHFLVRFLLQFCMAILVTVILCPVLSILKFFWAIARYCGRSVWDGLVFHCVLRRLARIPAREDFMVKRISGPGTATNHYYQARPVDILIILVGQLELLELRLWRRQMESMAEKPLEAYKKLTHSLSWLSLAPQTDGEVYGSLCRQTKVWRTEISSRSEERAQALQLDLKPNQSHRIKLSDRDLRLALRMGTELTECFYRSRIATRLQILNQSPSTWWSIFSLANEDFLGKSIKR</sequence>
<organism evidence="3 4">
    <name type="scientific">Fasciola gigantica</name>
    <name type="common">Giant liver fluke</name>
    <dbReference type="NCBI Taxonomy" id="46835"/>
    <lineage>
        <taxon>Eukaryota</taxon>
        <taxon>Metazoa</taxon>
        <taxon>Spiralia</taxon>
        <taxon>Lophotrochozoa</taxon>
        <taxon>Platyhelminthes</taxon>
        <taxon>Trematoda</taxon>
        <taxon>Digenea</taxon>
        <taxon>Plagiorchiida</taxon>
        <taxon>Echinostomata</taxon>
        <taxon>Echinostomatoidea</taxon>
        <taxon>Fasciolidae</taxon>
        <taxon>Fasciola</taxon>
    </lineage>
</organism>